<dbReference type="Pfam" id="PF07715">
    <property type="entry name" value="Plug"/>
    <property type="match status" value="1"/>
</dbReference>
<dbReference type="InterPro" id="IPR039426">
    <property type="entry name" value="TonB-dep_rcpt-like"/>
</dbReference>
<evidence type="ECO:0000259" key="13">
    <source>
        <dbReference type="Pfam" id="PF07715"/>
    </source>
</evidence>
<evidence type="ECO:0000256" key="10">
    <source>
        <dbReference type="PROSITE-ProRule" id="PRU01360"/>
    </source>
</evidence>
<dbReference type="InterPro" id="IPR000531">
    <property type="entry name" value="Beta-barrel_TonB"/>
</dbReference>
<evidence type="ECO:0000256" key="6">
    <source>
        <dbReference type="ARBA" id="ARBA00023077"/>
    </source>
</evidence>
<dbReference type="Proteomes" id="UP001330184">
    <property type="component" value="Chromosome"/>
</dbReference>
<dbReference type="InterPro" id="IPR012910">
    <property type="entry name" value="Plug_dom"/>
</dbReference>
<keyword evidence="15" id="KW-1185">Reference proteome</keyword>
<evidence type="ECO:0000313" key="15">
    <source>
        <dbReference type="Proteomes" id="UP001330184"/>
    </source>
</evidence>
<keyword evidence="2 10" id="KW-0813">Transport</keyword>
<comment type="similarity">
    <text evidence="10 11">Belongs to the TonB-dependent receptor family.</text>
</comment>
<evidence type="ECO:0000256" key="4">
    <source>
        <dbReference type="ARBA" id="ARBA00022692"/>
    </source>
</evidence>
<evidence type="ECO:0000256" key="8">
    <source>
        <dbReference type="ARBA" id="ARBA00023170"/>
    </source>
</evidence>
<dbReference type="EMBL" id="AP027268">
    <property type="protein sequence ID" value="BDW91897.1"/>
    <property type="molecule type" value="Genomic_DNA"/>
</dbReference>
<evidence type="ECO:0000256" key="11">
    <source>
        <dbReference type="RuleBase" id="RU003357"/>
    </source>
</evidence>
<dbReference type="PANTHER" id="PTHR30069:SF29">
    <property type="entry name" value="HEMOGLOBIN AND HEMOGLOBIN-HAPTOGLOBIN-BINDING PROTEIN 1-RELATED"/>
    <property type="match status" value="1"/>
</dbReference>
<dbReference type="GO" id="GO:0044718">
    <property type="term" value="P:siderophore transmembrane transport"/>
    <property type="evidence" value="ECO:0007669"/>
    <property type="project" value="TreeGrafter"/>
</dbReference>
<dbReference type="Gene3D" id="2.170.130.10">
    <property type="entry name" value="TonB-dependent receptor, plug domain"/>
    <property type="match status" value="1"/>
</dbReference>
<keyword evidence="4 10" id="KW-0812">Transmembrane</keyword>
<proteinExistence type="inferred from homology"/>
<dbReference type="SUPFAM" id="SSF56935">
    <property type="entry name" value="Porins"/>
    <property type="match status" value="1"/>
</dbReference>
<evidence type="ECO:0000256" key="7">
    <source>
        <dbReference type="ARBA" id="ARBA00023136"/>
    </source>
</evidence>
<dbReference type="PROSITE" id="PS52016">
    <property type="entry name" value="TONB_DEPENDENT_REC_3"/>
    <property type="match status" value="1"/>
</dbReference>
<evidence type="ECO:0000256" key="1">
    <source>
        <dbReference type="ARBA" id="ARBA00004571"/>
    </source>
</evidence>
<evidence type="ECO:0000256" key="5">
    <source>
        <dbReference type="ARBA" id="ARBA00022729"/>
    </source>
</evidence>
<dbReference type="CDD" id="cd01347">
    <property type="entry name" value="ligand_gated_channel"/>
    <property type="match status" value="1"/>
</dbReference>
<dbReference type="InterPro" id="IPR037066">
    <property type="entry name" value="Plug_dom_sf"/>
</dbReference>
<accession>A0AA48H9C8</accession>
<dbReference type="InterPro" id="IPR036942">
    <property type="entry name" value="Beta-barrel_TonB_sf"/>
</dbReference>
<evidence type="ECO:0000259" key="12">
    <source>
        <dbReference type="Pfam" id="PF00593"/>
    </source>
</evidence>
<keyword evidence="9 10" id="KW-0998">Cell outer membrane</keyword>
<dbReference type="Pfam" id="PF00593">
    <property type="entry name" value="TonB_dep_Rec_b-barrel"/>
    <property type="match status" value="1"/>
</dbReference>
<evidence type="ECO:0000256" key="2">
    <source>
        <dbReference type="ARBA" id="ARBA00022448"/>
    </source>
</evidence>
<name>A0AA48H9C8_9FLAO</name>
<comment type="subcellular location">
    <subcellularLocation>
        <location evidence="1 10">Cell outer membrane</location>
        <topology evidence="1 10">Multi-pass membrane protein</topology>
    </subcellularLocation>
</comment>
<dbReference type="GO" id="GO:0009279">
    <property type="term" value="C:cell outer membrane"/>
    <property type="evidence" value="ECO:0007669"/>
    <property type="project" value="UniProtKB-SubCell"/>
</dbReference>
<keyword evidence="5" id="KW-0732">Signal</keyword>
<feature type="domain" description="TonB-dependent receptor-like beta-barrel" evidence="12">
    <location>
        <begin position="278"/>
        <end position="679"/>
    </location>
</feature>
<protein>
    <submittedName>
        <fullName evidence="14">Vitamin B12 transporter BtuB</fullName>
    </submittedName>
</protein>
<sequence length="722" mass="80767">MSLNKNSLFFLTIIIFCTNISISQETPTMEQDSMSMQKLDEVVLTGESKVMSLSKKLFAVGVIDQKDIAKVAGNNLADILNYNLNITVTPDPSTGRSTISMFGLDGQYVKVLIDGIPMASDNGMGNNIDITQINLEDVERIEIVEGSMGVLYGDNAVAGVINIVTKRGPDGVYKWQIQLSAQEESVGSEYALFDKGRHIQNAKVSYQISDRTSVSIGGSRNDYAGFFNDFQGQNYVNIQDNAVVNDSLRGMEWNPKEQLTAYGNFNTRIGKHNLFYKIQYYDESVPVYNSFVNGRVDSNTGMVNPTALDENFDTQRTINNLNLTGPLKGPTIYNLSLSHQKQKRYYKQFVYNILQQGIESIIADDLSQSSEIWYSKGFVSNLVPKSSFFNLQLGYEFNHQTGFDAIATGEYSSDVVENTLENYDFFGVADFNLTDKFSLFPGARFTNNSQFGNKLIWSLSSTYDISNTFKIKAVFGSAFRAPNFEELFFYFVDSNHNVQGNPDLDPEDGISLFLNIEEKFRLSETGMLKTALKSYYFDIDGKIASVIDVDEQDRNLFTFDNVDRSRILGFSLENSLIMNRWQASLGMTYMGESTQIDASEDNNNDYLWSFNLQSSLGYTIPSINTTLSAQLKYTGRTQIVQSSTNGNVVGQTDDFTWMDASARTNITKNLSLTLGARNLFDIVRVNATDSPSGTHGSGGTPSRLFGNGRSYYLKLLYNLNFN</sequence>
<dbReference type="PANTHER" id="PTHR30069">
    <property type="entry name" value="TONB-DEPENDENT OUTER MEMBRANE RECEPTOR"/>
    <property type="match status" value="1"/>
</dbReference>
<dbReference type="GO" id="GO:0015344">
    <property type="term" value="F:siderophore uptake transmembrane transporter activity"/>
    <property type="evidence" value="ECO:0007669"/>
    <property type="project" value="TreeGrafter"/>
</dbReference>
<evidence type="ECO:0000256" key="9">
    <source>
        <dbReference type="ARBA" id="ARBA00023237"/>
    </source>
</evidence>
<keyword evidence="3 10" id="KW-1134">Transmembrane beta strand</keyword>
<keyword evidence="8" id="KW-0675">Receptor</keyword>
<organism evidence="14 15">
    <name type="scientific">Flagellimonas marinaquae</name>
    <dbReference type="NCBI Taxonomy" id="254955"/>
    <lineage>
        <taxon>Bacteria</taxon>
        <taxon>Pseudomonadati</taxon>
        <taxon>Bacteroidota</taxon>
        <taxon>Flavobacteriia</taxon>
        <taxon>Flavobacteriales</taxon>
        <taxon>Flavobacteriaceae</taxon>
        <taxon>Flagellimonas</taxon>
    </lineage>
</organism>
<dbReference type="RefSeq" id="WP_252080607.1">
    <property type="nucleotide sequence ID" value="NZ_AP027268.1"/>
</dbReference>
<dbReference type="AlphaFoldDB" id="A0AA48H9C8"/>
<gene>
    <name evidence="14" type="primary">btuB_2</name>
    <name evidence="14" type="ORF">MACH07_07290</name>
</gene>
<reference evidence="14 15" key="1">
    <citation type="submission" date="2023-01" db="EMBL/GenBank/DDBJ databases">
        <title>Complete genome sequence of Muricauda aquimarina strain IFOP_LL357.</title>
        <authorList>
            <person name="Gajardo G."/>
            <person name="Ueki S."/>
            <person name="Maruyama F."/>
        </authorList>
    </citation>
    <scope>NUCLEOTIDE SEQUENCE [LARGE SCALE GENOMIC DNA]</scope>
    <source>
        <strain evidence="14 15">IFOP_LL357</strain>
    </source>
</reference>
<feature type="domain" description="TonB-dependent receptor plug" evidence="13">
    <location>
        <begin position="58"/>
        <end position="160"/>
    </location>
</feature>
<evidence type="ECO:0000313" key="14">
    <source>
        <dbReference type="EMBL" id="BDW91897.1"/>
    </source>
</evidence>
<evidence type="ECO:0000256" key="3">
    <source>
        <dbReference type="ARBA" id="ARBA00022452"/>
    </source>
</evidence>
<dbReference type="Gene3D" id="2.40.170.20">
    <property type="entry name" value="TonB-dependent receptor, beta-barrel domain"/>
    <property type="match status" value="1"/>
</dbReference>
<keyword evidence="7 10" id="KW-0472">Membrane</keyword>
<keyword evidence="6 11" id="KW-0798">TonB box</keyword>